<accession>A0ABZ2K582</accession>
<keyword evidence="3" id="KW-1185">Reference proteome</keyword>
<feature type="compositionally biased region" description="Basic and acidic residues" evidence="1">
    <location>
        <begin position="97"/>
        <end position="107"/>
    </location>
</feature>
<protein>
    <submittedName>
        <fullName evidence="2">Uncharacterized protein</fullName>
    </submittedName>
</protein>
<name>A0ABZ2K582_9BACT</name>
<evidence type="ECO:0000313" key="2">
    <source>
        <dbReference type="EMBL" id="WXA92513.1"/>
    </source>
</evidence>
<feature type="region of interest" description="Disordered" evidence="1">
    <location>
        <begin position="83"/>
        <end position="107"/>
    </location>
</feature>
<evidence type="ECO:0000313" key="3">
    <source>
        <dbReference type="Proteomes" id="UP001379533"/>
    </source>
</evidence>
<evidence type="ECO:0000256" key="1">
    <source>
        <dbReference type="SAM" id="MobiDB-lite"/>
    </source>
</evidence>
<reference evidence="2 3" key="1">
    <citation type="submission" date="2021-12" db="EMBL/GenBank/DDBJ databases">
        <title>Discovery of the Pendulisporaceae a myxobacterial family with distinct sporulation behavior and unique specialized metabolism.</title>
        <authorList>
            <person name="Garcia R."/>
            <person name="Popoff A."/>
            <person name="Bader C.D."/>
            <person name="Loehr J."/>
            <person name="Walesch S."/>
            <person name="Walt C."/>
            <person name="Boldt J."/>
            <person name="Bunk B."/>
            <person name="Haeckl F.J.F.P.J."/>
            <person name="Gunesch A.P."/>
            <person name="Birkelbach J."/>
            <person name="Nuebel U."/>
            <person name="Pietschmann T."/>
            <person name="Bach T."/>
            <person name="Mueller R."/>
        </authorList>
    </citation>
    <scope>NUCLEOTIDE SEQUENCE [LARGE SCALE GENOMIC DNA]</scope>
    <source>
        <strain evidence="2 3">MSr12523</strain>
    </source>
</reference>
<organism evidence="2 3">
    <name type="scientific">Pendulispora brunnea</name>
    <dbReference type="NCBI Taxonomy" id="2905690"/>
    <lineage>
        <taxon>Bacteria</taxon>
        <taxon>Pseudomonadati</taxon>
        <taxon>Myxococcota</taxon>
        <taxon>Myxococcia</taxon>
        <taxon>Myxococcales</taxon>
        <taxon>Sorangiineae</taxon>
        <taxon>Pendulisporaceae</taxon>
        <taxon>Pendulispora</taxon>
    </lineage>
</organism>
<proteinExistence type="predicted"/>
<sequence>MESMTATARIGRWEGPDAVPVPLRESASKLAHHLDAAKRLAGGIRDGRQPATAAASLNAMSGALGRLDAAHLEYRRRIDEAPAQSREAALDLDGEVDTVKSESHTWG</sequence>
<dbReference type="RefSeq" id="WP_394843115.1">
    <property type="nucleotide sequence ID" value="NZ_CP089982.1"/>
</dbReference>
<dbReference type="EMBL" id="CP089982">
    <property type="protein sequence ID" value="WXA92513.1"/>
    <property type="molecule type" value="Genomic_DNA"/>
</dbReference>
<gene>
    <name evidence="2" type="ORF">LZC95_39445</name>
</gene>
<dbReference type="Proteomes" id="UP001379533">
    <property type="component" value="Chromosome"/>
</dbReference>